<dbReference type="OrthoDB" id="9804023at2"/>
<dbReference type="PANTHER" id="PTHR33490:SF7">
    <property type="entry name" value="BLR2979 PROTEIN"/>
    <property type="match status" value="1"/>
</dbReference>
<dbReference type="Gene3D" id="3.10.620.30">
    <property type="match status" value="1"/>
</dbReference>
<proteinExistence type="predicted"/>
<dbReference type="GO" id="GO:0008233">
    <property type="term" value="F:peptidase activity"/>
    <property type="evidence" value="ECO:0007669"/>
    <property type="project" value="UniProtKB-KW"/>
</dbReference>
<dbReference type="SUPFAM" id="SSF54001">
    <property type="entry name" value="Cysteine proteinases"/>
    <property type="match status" value="1"/>
</dbReference>
<dbReference type="Pfam" id="PF08379">
    <property type="entry name" value="Bact_transglu_N"/>
    <property type="match status" value="1"/>
</dbReference>
<feature type="domain" description="Transglutaminase-like" evidence="1">
    <location>
        <begin position="176"/>
        <end position="247"/>
    </location>
</feature>
<accession>A0A1I1LFR6</accession>
<dbReference type="STRING" id="441112.SAMN04488094_10897"/>
<dbReference type="Pfam" id="PF01841">
    <property type="entry name" value="Transglut_core"/>
    <property type="match status" value="1"/>
</dbReference>
<dbReference type="SMART" id="SM00460">
    <property type="entry name" value="TGc"/>
    <property type="match status" value="1"/>
</dbReference>
<dbReference type="RefSeq" id="WP_093361292.1">
    <property type="nucleotide sequence ID" value="NZ_FOLG01000008.1"/>
</dbReference>
<gene>
    <name evidence="2" type="ORF">SAMN04488094_10897</name>
</gene>
<dbReference type="Proteomes" id="UP000198728">
    <property type="component" value="Unassembled WGS sequence"/>
</dbReference>
<dbReference type="InterPro" id="IPR038765">
    <property type="entry name" value="Papain-like_cys_pep_sf"/>
</dbReference>
<keyword evidence="2" id="KW-0378">Hydrolase</keyword>
<dbReference type="InterPro" id="IPR013589">
    <property type="entry name" value="Bac_transglu_N"/>
</dbReference>
<protein>
    <submittedName>
        <fullName evidence="2">Transglutaminase-like enzyme, putative cysteine protease</fullName>
    </submittedName>
</protein>
<reference evidence="2 3" key="1">
    <citation type="submission" date="2016-10" db="EMBL/GenBank/DDBJ databases">
        <authorList>
            <person name="de Groot N.N."/>
        </authorList>
    </citation>
    <scope>NUCLEOTIDE SEQUENCE [LARGE SCALE GENOMIC DNA]</scope>
    <source>
        <strain evidence="2 3">DSM 19548</strain>
    </source>
</reference>
<dbReference type="PANTHER" id="PTHR33490">
    <property type="entry name" value="BLR5614 PROTEIN-RELATED"/>
    <property type="match status" value="1"/>
</dbReference>
<dbReference type="EMBL" id="FOLG01000008">
    <property type="protein sequence ID" value="SFC71841.1"/>
    <property type="molecule type" value="Genomic_DNA"/>
</dbReference>
<name>A0A1I1LFR6_9RHOB</name>
<dbReference type="InterPro" id="IPR002931">
    <property type="entry name" value="Transglutaminase-like"/>
</dbReference>
<keyword evidence="2" id="KW-0645">Protease</keyword>
<organism evidence="2 3">
    <name type="scientific">Tropicimonas isoalkanivorans</name>
    <dbReference type="NCBI Taxonomy" id="441112"/>
    <lineage>
        <taxon>Bacteria</taxon>
        <taxon>Pseudomonadati</taxon>
        <taxon>Pseudomonadota</taxon>
        <taxon>Alphaproteobacteria</taxon>
        <taxon>Rhodobacterales</taxon>
        <taxon>Roseobacteraceae</taxon>
        <taxon>Tropicimonas</taxon>
    </lineage>
</organism>
<keyword evidence="3" id="KW-1185">Reference proteome</keyword>
<evidence type="ECO:0000259" key="1">
    <source>
        <dbReference type="SMART" id="SM00460"/>
    </source>
</evidence>
<sequence>MLYDIRMSIAYDYPGAASSARHLLRLLPAELPTVQRVIAREARVTPTPVEWLEAKDFFGNATIEVSLDQPHAESLFEVSARVERTAPGGLLDVSPRLADLPREIDLYPTVAPRSPHHFLGASPRITLHPEMTAYAHEPADSSETVLDLVQRLGDRIHDDFDFDPEATEVDTPALTAFERRHGVCQDFTHVMISCLRGLGIPAGYVSGFLRTVPPKGQARLEGADAMHAWVCAWCGHETGWVEYDPTNALQVRQDHIVIAYGRDYGDVAPVKGMMRLAGEHSTTQKVDVIPLE</sequence>
<dbReference type="AlphaFoldDB" id="A0A1I1LFR6"/>
<evidence type="ECO:0000313" key="3">
    <source>
        <dbReference type="Proteomes" id="UP000198728"/>
    </source>
</evidence>
<dbReference type="GO" id="GO:0006508">
    <property type="term" value="P:proteolysis"/>
    <property type="evidence" value="ECO:0007669"/>
    <property type="project" value="UniProtKB-KW"/>
</dbReference>
<evidence type="ECO:0000313" key="2">
    <source>
        <dbReference type="EMBL" id="SFC71841.1"/>
    </source>
</evidence>